<reference evidence="1" key="1">
    <citation type="journal article" date="2023" name="G3 (Bethesda)">
        <title>A reference genome for the long-term kleptoplast-retaining sea slug Elysia crispata morphotype clarki.</title>
        <authorList>
            <person name="Eastman K.E."/>
            <person name="Pendleton A.L."/>
            <person name="Shaikh M.A."/>
            <person name="Suttiyut T."/>
            <person name="Ogas R."/>
            <person name="Tomko P."/>
            <person name="Gavelis G."/>
            <person name="Widhalm J.R."/>
            <person name="Wisecaver J.H."/>
        </authorList>
    </citation>
    <scope>NUCLEOTIDE SEQUENCE</scope>
    <source>
        <strain evidence="1">ECLA1</strain>
    </source>
</reference>
<gene>
    <name evidence="1" type="ORF">RRG08_058424</name>
</gene>
<keyword evidence="2" id="KW-1185">Reference proteome</keyword>
<dbReference type="Proteomes" id="UP001283361">
    <property type="component" value="Unassembled WGS sequence"/>
</dbReference>
<sequence length="93" mass="9922">MAMIKLLGSSEFPPEVPPLSAHPGIFSRTVLGRARILSFTGCSGLPSLTYSSFGGLHSEGYSDPGWLHSWSCSGSDELYQGMTASPFGHTKPF</sequence>
<comment type="caution">
    <text evidence="1">The sequence shown here is derived from an EMBL/GenBank/DDBJ whole genome shotgun (WGS) entry which is preliminary data.</text>
</comment>
<proteinExistence type="predicted"/>
<evidence type="ECO:0000313" key="1">
    <source>
        <dbReference type="EMBL" id="KAK3730870.1"/>
    </source>
</evidence>
<dbReference type="AlphaFoldDB" id="A0AAE0Y2L6"/>
<accession>A0AAE0Y2L6</accession>
<protein>
    <submittedName>
        <fullName evidence="1">Uncharacterized protein</fullName>
    </submittedName>
</protein>
<dbReference type="EMBL" id="JAWDGP010007054">
    <property type="protein sequence ID" value="KAK3730870.1"/>
    <property type="molecule type" value="Genomic_DNA"/>
</dbReference>
<evidence type="ECO:0000313" key="2">
    <source>
        <dbReference type="Proteomes" id="UP001283361"/>
    </source>
</evidence>
<organism evidence="1 2">
    <name type="scientific">Elysia crispata</name>
    <name type="common">lettuce slug</name>
    <dbReference type="NCBI Taxonomy" id="231223"/>
    <lineage>
        <taxon>Eukaryota</taxon>
        <taxon>Metazoa</taxon>
        <taxon>Spiralia</taxon>
        <taxon>Lophotrochozoa</taxon>
        <taxon>Mollusca</taxon>
        <taxon>Gastropoda</taxon>
        <taxon>Heterobranchia</taxon>
        <taxon>Euthyneura</taxon>
        <taxon>Panpulmonata</taxon>
        <taxon>Sacoglossa</taxon>
        <taxon>Placobranchoidea</taxon>
        <taxon>Plakobranchidae</taxon>
        <taxon>Elysia</taxon>
    </lineage>
</organism>
<name>A0AAE0Y2L6_9GAST</name>